<feature type="binding site" evidence="3">
    <location>
        <position position="124"/>
    </location>
    <ligand>
        <name>substrate</name>
    </ligand>
</feature>
<dbReference type="SUPFAM" id="SSF75445">
    <property type="entry name" value="D-ribose-5-phosphate isomerase (RpiA), lid domain"/>
    <property type="match status" value="1"/>
</dbReference>
<reference evidence="4 5" key="1">
    <citation type="journal article" date="2016" name="Int. J. Syst. Evol. Microbiol.">
        <title>Panacibacter ginsenosidivorans gen. nov., sp. nov., with ginsenoside converting activity isolated from soil of a ginseng field.</title>
        <authorList>
            <person name="Siddiqi M.Z."/>
            <person name="Muhammad Shafi S."/>
            <person name="Choi K.D."/>
            <person name="Im W.T."/>
        </authorList>
    </citation>
    <scope>NUCLEOTIDE SEQUENCE [LARGE SCALE GENOMIC DNA]</scope>
    <source>
        <strain evidence="4 5">Gsoil1550</strain>
    </source>
</reference>
<comment type="catalytic activity">
    <reaction evidence="1 3">
        <text>aldehydo-D-ribose 5-phosphate = D-ribulose 5-phosphate</text>
        <dbReference type="Rhea" id="RHEA:14657"/>
        <dbReference type="ChEBI" id="CHEBI:58121"/>
        <dbReference type="ChEBI" id="CHEBI:58273"/>
        <dbReference type="EC" id="5.3.1.6"/>
    </reaction>
</comment>
<dbReference type="KEGG" id="pgin:FRZ67_07370"/>
<organism evidence="4 5">
    <name type="scientific">Panacibacter ginsenosidivorans</name>
    <dbReference type="NCBI Taxonomy" id="1813871"/>
    <lineage>
        <taxon>Bacteria</taxon>
        <taxon>Pseudomonadati</taxon>
        <taxon>Bacteroidota</taxon>
        <taxon>Chitinophagia</taxon>
        <taxon>Chitinophagales</taxon>
        <taxon>Chitinophagaceae</taxon>
        <taxon>Panacibacter</taxon>
    </lineage>
</organism>
<dbReference type="PANTHER" id="PTHR11934">
    <property type="entry name" value="RIBOSE-5-PHOSPHATE ISOMERASE"/>
    <property type="match status" value="1"/>
</dbReference>
<evidence type="ECO:0000256" key="3">
    <source>
        <dbReference type="HAMAP-Rule" id="MF_00170"/>
    </source>
</evidence>
<feature type="active site" description="Proton acceptor" evidence="3">
    <location>
        <position position="106"/>
    </location>
</feature>
<dbReference type="PANTHER" id="PTHR11934:SF0">
    <property type="entry name" value="RIBOSE-5-PHOSPHATE ISOMERASE"/>
    <property type="match status" value="1"/>
</dbReference>
<dbReference type="AlphaFoldDB" id="A0A5B8V9W6"/>
<dbReference type="UniPathway" id="UPA00115">
    <property type="reaction ID" value="UER00412"/>
</dbReference>
<feature type="binding site" evidence="3">
    <location>
        <begin position="84"/>
        <end position="87"/>
    </location>
    <ligand>
        <name>substrate</name>
    </ligand>
</feature>
<protein>
    <recommendedName>
        <fullName evidence="3">Ribose-5-phosphate isomerase A</fullName>
        <ecNumber evidence="3">5.3.1.6</ecNumber>
    </recommendedName>
    <alternativeName>
        <fullName evidence="3">Phosphoriboisomerase A</fullName>
        <shortName evidence="3">PRI</shortName>
    </alternativeName>
</protein>
<dbReference type="GO" id="GO:0006014">
    <property type="term" value="P:D-ribose metabolic process"/>
    <property type="evidence" value="ECO:0007669"/>
    <property type="project" value="TreeGrafter"/>
</dbReference>
<dbReference type="Gene3D" id="3.40.50.1360">
    <property type="match status" value="1"/>
</dbReference>
<dbReference type="GO" id="GO:0009052">
    <property type="term" value="P:pentose-phosphate shunt, non-oxidative branch"/>
    <property type="evidence" value="ECO:0007669"/>
    <property type="project" value="UniProtKB-UniRule"/>
</dbReference>
<dbReference type="CDD" id="cd01398">
    <property type="entry name" value="RPI_A"/>
    <property type="match status" value="1"/>
</dbReference>
<dbReference type="HAMAP" id="MF_00170">
    <property type="entry name" value="Rib_5P_isom_A"/>
    <property type="match status" value="1"/>
</dbReference>
<dbReference type="GO" id="GO:0005829">
    <property type="term" value="C:cytosol"/>
    <property type="evidence" value="ECO:0007669"/>
    <property type="project" value="TreeGrafter"/>
</dbReference>
<dbReference type="EC" id="5.3.1.6" evidence="3"/>
<dbReference type="OrthoDB" id="5870696at2"/>
<dbReference type="FunFam" id="3.40.50.1360:FF:000001">
    <property type="entry name" value="Ribose-5-phosphate isomerase A"/>
    <property type="match status" value="1"/>
</dbReference>
<sequence length="228" mass="24971">MSDQNIAKKKAGEYAATLIEPGMTIGIGTGSTVYFFIQALAKKIQEGLIIKGVPTSKQTQELATELNIPLVDLNNVDQLDITVDGADEIDPQLQLIKGGGGALLQEKIVAAASKRMIVIADESKYVQTLGKFPLPVEVIDFGWKHTMKHLQQLGCERIVLRKKDDKIFVSDHGHYILDCYFQQIKDAAQLHHQINNIAGVAENGLFINIATSAVIAYKDGSIKEINKS</sequence>
<evidence type="ECO:0000313" key="4">
    <source>
        <dbReference type="EMBL" id="QEC67118.1"/>
    </source>
</evidence>
<comment type="similarity">
    <text evidence="3">Belongs to the ribose 5-phosphate isomerase family.</text>
</comment>
<comment type="pathway">
    <text evidence="3">Carbohydrate degradation; pentose phosphate pathway; D-ribose 5-phosphate from D-ribulose 5-phosphate (non-oxidative stage): step 1/1.</text>
</comment>
<comment type="function">
    <text evidence="3">Catalyzes the reversible conversion of ribose-5-phosphate to ribulose 5-phosphate.</text>
</comment>
<dbReference type="EMBL" id="CP042435">
    <property type="protein sequence ID" value="QEC67118.1"/>
    <property type="molecule type" value="Genomic_DNA"/>
</dbReference>
<evidence type="ECO:0000256" key="1">
    <source>
        <dbReference type="ARBA" id="ARBA00001713"/>
    </source>
</evidence>
<dbReference type="NCBIfam" id="TIGR00021">
    <property type="entry name" value="rpiA"/>
    <property type="match status" value="1"/>
</dbReference>
<accession>A0A5B8V9W6</accession>
<dbReference type="InterPro" id="IPR020672">
    <property type="entry name" value="Ribose5P_isomerase_typA_subgr"/>
</dbReference>
<dbReference type="SUPFAM" id="SSF100950">
    <property type="entry name" value="NagB/RpiA/CoA transferase-like"/>
    <property type="match status" value="1"/>
</dbReference>
<feature type="binding site" evidence="3">
    <location>
        <begin position="97"/>
        <end position="100"/>
    </location>
    <ligand>
        <name>substrate</name>
    </ligand>
</feature>
<dbReference type="Gene3D" id="3.30.70.260">
    <property type="match status" value="1"/>
</dbReference>
<gene>
    <name evidence="3 4" type="primary">rpiA</name>
    <name evidence="4" type="ORF">FRZ67_07370</name>
</gene>
<keyword evidence="5" id="KW-1185">Reference proteome</keyword>
<evidence type="ECO:0000256" key="2">
    <source>
        <dbReference type="ARBA" id="ARBA00023235"/>
    </source>
</evidence>
<evidence type="ECO:0000313" key="5">
    <source>
        <dbReference type="Proteomes" id="UP000321533"/>
    </source>
</evidence>
<dbReference type="Proteomes" id="UP000321533">
    <property type="component" value="Chromosome"/>
</dbReference>
<dbReference type="GO" id="GO:0004751">
    <property type="term" value="F:ribose-5-phosphate isomerase activity"/>
    <property type="evidence" value="ECO:0007669"/>
    <property type="project" value="UniProtKB-UniRule"/>
</dbReference>
<name>A0A5B8V9W6_9BACT</name>
<dbReference type="SMART" id="SM01134">
    <property type="entry name" value="DeoRC"/>
    <property type="match status" value="1"/>
</dbReference>
<keyword evidence="2 3" id="KW-0413">Isomerase</keyword>
<dbReference type="InterPro" id="IPR004788">
    <property type="entry name" value="Ribose5P_isomerase_type_A"/>
</dbReference>
<dbReference type="RefSeq" id="WP_147188926.1">
    <property type="nucleotide sequence ID" value="NZ_CP042435.1"/>
</dbReference>
<dbReference type="Pfam" id="PF06026">
    <property type="entry name" value="Rib_5-P_isom_A"/>
    <property type="match status" value="1"/>
</dbReference>
<comment type="subunit">
    <text evidence="3">Homodimer.</text>
</comment>
<proteinExistence type="inferred from homology"/>
<dbReference type="InterPro" id="IPR037171">
    <property type="entry name" value="NagB/RpiA_transferase-like"/>
</dbReference>
<dbReference type="NCBIfam" id="NF001924">
    <property type="entry name" value="PRK00702.1"/>
    <property type="match status" value="1"/>
</dbReference>
<feature type="binding site" evidence="3">
    <location>
        <begin position="29"/>
        <end position="32"/>
    </location>
    <ligand>
        <name>substrate</name>
    </ligand>
</feature>